<dbReference type="PANTHER" id="PTHR12526:SF622">
    <property type="entry name" value="GLYCOSYLTRANSFERASE (GROUP I)"/>
    <property type="match status" value="1"/>
</dbReference>
<dbReference type="InterPro" id="IPR055259">
    <property type="entry name" value="YkvP/CgeB_Glyco_trans-like"/>
</dbReference>
<dbReference type="OrthoDB" id="9815351at2"/>
<proteinExistence type="predicted"/>
<evidence type="ECO:0000313" key="3">
    <source>
        <dbReference type="Proteomes" id="UP000036102"/>
    </source>
</evidence>
<dbReference type="PANTHER" id="PTHR12526">
    <property type="entry name" value="GLYCOSYLTRANSFERASE"/>
    <property type="match status" value="1"/>
</dbReference>
<dbReference type="STRING" id="1658765.Msub_10792"/>
<dbReference type="SUPFAM" id="SSF53756">
    <property type="entry name" value="UDP-Glycosyltransferase/glycogen phosphorylase"/>
    <property type="match status" value="1"/>
</dbReference>
<dbReference type="PATRIC" id="fig|1658765.3.peg.786"/>
<evidence type="ECO:0000313" key="2">
    <source>
        <dbReference type="EMBL" id="KMQ74606.1"/>
    </source>
</evidence>
<dbReference type="EMBL" id="LFBU01000001">
    <property type="protein sequence ID" value="KMQ74606.1"/>
    <property type="molecule type" value="Genomic_DNA"/>
</dbReference>
<accession>A0A0J7J9Q4</accession>
<gene>
    <name evidence="2" type="ORF">Msub_10792</name>
</gene>
<protein>
    <submittedName>
        <fullName evidence="2">Glycosyltransferase involved in cell wall bisynthesis</fullName>
    </submittedName>
</protein>
<keyword evidence="2" id="KW-0808">Transferase</keyword>
<dbReference type="Proteomes" id="UP000036102">
    <property type="component" value="Unassembled WGS sequence"/>
</dbReference>
<dbReference type="Gene3D" id="3.40.50.2000">
    <property type="entry name" value="Glycogen Phosphorylase B"/>
    <property type="match status" value="2"/>
</dbReference>
<dbReference type="GO" id="GO:0016740">
    <property type="term" value="F:transferase activity"/>
    <property type="evidence" value="ECO:0007669"/>
    <property type="project" value="UniProtKB-KW"/>
</dbReference>
<comment type="caution">
    <text evidence="2">The sequence shown here is derived from an EMBL/GenBank/DDBJ whole genome shotgun (WGS) entry which is preliminary data.</text>
</comment>
<dbReference type="CDD" id="cd03801">
    <property type="entry name" value="GT4_PimA-like"/>
    <property type="match status" value="1"/>
</dbReference>
<sequence length="378" mass="42679">MIIAYMYELQVYPPRGGNHRHAYELVSGFIAKAHEVRVLNDPTAPGAQNFPHDHLDGFLEGADVLYVRIDARPVRNTLFEEVIKQARCPVVWEVNAPANEALAYSWLGGKLDLRKESPLKQLKRFVHALRQYPRIYLEESTRKALSKKVSAHICVTRALAQYSKIRLAARSTVVNPNGGNPLPRPASNEEAGKEKRFTVLYSGSAMYPWQGLHYLNEVTAKALEQEPEVEFVFCVSSHPEAIVQRANTTIHVGLPHDQILSKIGSADVCIALYPDYPWSPWGLHNSPMKLFEYFGCGAATITSNLGQMKDLFTGKNVCLLTENTPEAILTNIQKIKRNPLLKKQLQENAYRLITEEMGWDRVVEKTLNVFEEALDEAR</sequence>
<dbReference type="Pfam" id="PF13524">
    <property type="entry name" value="Glyco_trans_1_2"/>
    <property type="match status" value="1"/>
</dbReference>
<dbReference type="AlphaFoldDB" id="A0A0J7J9Q4"/>
<name>A0A0J7J9Q4_9GAMM</name>
<keyword evidence="3" id="KW-1185">Reference proteome</keyword>
<reference evidence="2 3" key="1">
    <citation type="submission" date="2015-06" db="EMBL/GenBank/DDBJ databases">
        <title>Marinobacter subterrani, a genetically tractable neutrophilic iron-oxidizing strain isolated from the Soudan Iron Mine.</title>
        <authorList>
            <person name="Bonis B.M."/>
            <person name="Gralnick J.A."/>
        </authorList>
    </citation>
    <scope>NUCLEOTIDE SEQUENCE [LARGE SCALE GENOMIC DNA]</scope>
    <source>
        <strain evidence="2 3">JG233</strain>
    </source>
</reference>
<organism evidence="2 3">
    <name type="scientific">Marinobacter subterrani</name>
    <dbReference type="NCBI Taxonomy" id="1658765"/>
    <lineage>
        <taxon>Bacteria</taxon>
        <taxon>Pseudomonadati</taxon>
        <taxon>Pseudomonadota</taxon>
        <taxon>Gammaproteobacteria</taxon>
        <taxon>Pseudomonadales</taxon>
        <taxon>Marinobacteraceae</taxon>
        <taxon>Marinobacter</taxon>
    </lineage>
</organism>
<evidence type="ECO:0000259" key="1">
    <source>
        <dbReference type="Pfam" id="PF13524"/>
    </source>
</evidence>
<feature type="domain" description="Spore protein YkvP/CgeB glycosyl transferase-like" evidence="1">
    <location>
        <begin position="224"/>
        <end position="367"/>
    </location>
</feature>